<dbReference type="GO" id="GO:0016829">
    <property type="term" value="F:lyase activity"/>
    <property type="evidence" value="ECO:0007669"/>
    <property type="project" value="UniProtKB-KW"/>
</dbReference>
<evidence type="ECO:0000256" key="8">
    <source>
        <dbReference type="SAM" id="Phobius"/>
    </source>
</evidence>
<dbReference type="PROSITE" id="PS50011">
    <property type="entry name" value="PROTEIN_KINASE_DOM"/>
    <property type="match status" value="1"/>
</dbReference>
<dbReference type="GO" id="GO:0016020">
    <property type="term" value="C:membrane"/>
    <property type="evidence" value="ECO:0007669"/>
    <property type="project" value="UniProtKB-SubCell"/>
</dbReference>
<keyword evidence="11" id="KW-0675">Receptor</keyword>
<dbReference type="PANTHER" id="PTHR44329:SF288">
    <property type="entry name" value="MITOGEN-ACTIVATED PROTEIN KINASE KINASE KINASE 20"/>
    <property type="match status" value="1"/>
</dbReference>
<comment type="caution">
    <text evidence="11">The sequence shown here is derived from an EMBL/GenBank/DDBJ whole genome shotgun (WGS) entry which is preliminary data.</text>
</comment>
<keyword evidence="8" id="KW-0812">Transmembrane</keyword>
<dbReference type="Gene3D" id="3.30.70.1230">
    <property type="entry name" value="Nucleotide cyclase"/>
    <property type="match status" value="1"/>
</dbReference>
<dbReference type="InterPro" id="IPR029787">
    <property type="entry name" value="Nucleotide_cyclase"/>
</dbReference>
<keyword evidence="3" id="KW-0547">Nucleotide-binding</keyword>
<evidence type="ECO:0000259" key="10">
    <source>
        <dbReference type="PROSITE" id="PS50125"/>
    </source>
</evidence>
<name>A0A9X6RPQ3_HYPEX</name>
<dbReference type="Gene3D" id="3.40.190.10">
    <property type="entry name" value="Periplasmic binding protein-like II"/>
    <property type="match status" value="1"/>
</dbReference>
<evidence type="ECO:0000256" key="1">
    <source>
        <dbReference type="ARBA" id="ARBA00004167"/>
    </source>
</evidence>
<comment type="subcellular location">
    <subcellularLocation>
        <location evidence="1">Membrane</location>
        <topology evidence="1">Single-pass membrane protein</topology>
    </subcellularLocation>
</comment>
<dbReference type="GO" id="GO:0005524">
    <property type="term" value="F:ATP binding"/>
    <property type="evidence" value="ECO:0007669"/>
    <property type="project" value="UniProtKB-KW"/>
</dbReference>
<gene>
    <name evidence="11" type="ORF">BV898_19381</name>
</gene>
<dbReference type="InterPro" id="IPR001245">
    <property type="entry name" value="Ser-Thr/Tyr_kinase_cat_dom"/>
</dbReference>
<evidence type="ECO:0000256" key="3">
    <source>
        <dbReference type="ARBA" id="ARBA00022741"/>
    </source>
</evidence>
<dbReference type="Gene3D" id="1.10.510.10">
    <property type="entry name" value="Transferase(Phosphotransferase) domain 1"/>
    <property type="match status" value="1"/>
</dbReference>
<dbReference type="InterPro" id="IPR000719">
    <property type="entry name" value="Prot_kinase_dom"/>
</dbReference>
<keyword evidence="4" id="KW-0418">Kinase</keyword>
<proteinExistence type="predicted"/>
<dbReference type="Pfam" id="PF00211">
    <property type="entry name" value="Guanylate_cyc"/>
    <property type="match status" value="1"/>
</dbReference>
<reference evidence="12" key="1">
    <citation type="submission" date="2017-01" db="EMBL/GenBank/DDBJ databases">
        <title>Comparative genomics of anhydrobiosis in the tardigrade Hypsibius dujardini.</title>
        <authorList>
            <person name="Yoshida Y."/>
            <person name="Koutsovoulos G."/>
            <person name="Laetsch D."/>
            <person name="Stevens L."/>
            <person name="Kumar S."/>
            <person name="Horikawa D."/>
            <person name="Ishino K."/>
            <person name="Komine S."/>
            <person name="Tomita M."/>
            <person name="Blaxter M."/>
            <person name="Arakawa K."/>
        </authorList>
    </citation>
    <scope>NUCLEOTIDE SEQUENCE [LARGE SCALE GENOMIC DNA]</scope>
    <source>
        <strain evidence="12">Z151</strain>
    </source>
</reference>
<evidence type="ECO:0000259" key="9">
    <source>
        <dbReference type="PROSITE" id="PS50011"/>
    </source>
</evidence>
<keyword evidence="8" id="KW-0472">Membrane</keyword>
<dbReference type="AlphaFoldDB" id="A0A9X6RPQ3"/>
<dbReference type="OrthoDB" id="5962695at2759"/>
<keyword evidence="6" id="KW-0456">Lyase</keyword>
<dbReference type="SUPFAM" id="SSF55073">
    <property type="entry name" value="Nucleotide cyclase"/>
    <property type="match status" value="1"/>
</dbReference>
<feature type="transmembrane region" description="Helical" evidence="8">
    <location>
        <begin position="299"/>
        <end position="324"/>
    </location>
</feature>
<feature type="domain" description="Guanylate cyclase" evidence="10">
    <location>
        <begin position="718"/>
        <end position="832"/>
    </location>
</feature>
<evidence type="ECO:0000256" key="4">
    <source>
        <dbReference type="ARBA" id="ARBA00022777"/>
    </source>
</evidence>
<sequence>MRSNPFLLTKLMSVANPPAVKSCPDNSIDWPKISIGFRVDRYLTNQILTRTLWSMADQMGGVNPFKDAWTPSGLQTGQNFADALKKHFGLDVPYVFQSKNVGLGLYGWMTATPYSIIVAPQEDVEKFGISTAMIQNRDSEWTTCNEASIKAAMDTMMKPGPDRSNMITGSGNVYMVNLAGPNVYPLLSRSYIGVTLGQLGQPFDPKDPSHPTFPDCDSLAAAVRFINWLIDDSEGAPAPQILVANYVVLQKPKNDWYRYMLDRMATYRCGDRRQMVQFTVASLDAQAALYTTMHQPLTWGFIIGGIVVGLIIASLVASYVYTYVNRLRKESMEMYTIPNKEIRITPTLLSPVDRYKGVVASRKVVDRHIPTASLQCLSTGTWGEHEVFLRPCSLVLHKLKHAAKMRVLELVEISHHKNVVTFYGLTEMPNGRCLVCNFCPFGDLRTLIIAKKYSFTMNIKFSIAGDIAEGMKYLHSHSIIHGNLRSCAVYVEANWAAKVSDYEYDTLHQMQGSFHPTVCQLKKRLNLYQQTSLYPWLYWTSPEILQQGITGREIPPEKSADIYSFGIVCSEIFSMEPAYQKYQELPYKLTPAQILNGILTADMRPREDKHASTTPRCVLRVMEHCWQDDAPNRPGFNTLSRLFRSVNSMRRHFSDRIMIAAAKSSVAVKRRLDDADSRLSRFDSEFHKLSRVLVPAAHWRSIYKQKLYMSMTRHQMGIIFYCNLVEYKSLTLNEQRMEKAIECINLLHQGFENLIEKGGRVYRVYRNGASFVALGNVPYGVKEDPIDSIAQLAFDFLTWAWRVKVPANLMDGFQLQIGIHSGKMAAGTLKYSTSQFFPIGPVQKEAWAIARSSAPCRILISEEFPESPSLGEVFIQPLDDIFLLDPENIEALARWYAKRGEKKADEKGHPGDEQVQVVARCRSTYAAMTAGGTQYQVDLTPEEDKKKANSPDNLRGN</sequence>
<keyword evidence="8" id="KW-1133">Transmembrane helix</keyword>
<dbReference type="PROSITE" id="PS50125">
    <property type="entry name" value="GUANYLATE_CYCLASE_2"/>
    <property type="match status" value="1"/>
</dbReference>
<keyword evidence="2" id="KW-0808">Transferase</keyword>
<dbReference type="EMBL" id="MTYJ01000502">
    <property type="protein sequence ID" value="OWA54996.1"/>
    <property type="molecule type" value="Genomic_DNA"/>
</dbReference>
<organism evidence="11 12">
    <name type="scientific">Hypsibius exemplaris</name>
    <name type="common">Freshwater tardigrade</name>
    <dbReference type="NCBI Taxonomy" id="2072580"/>
    <lineage>
        <taxon>Eukaryota</taxon>
        <taxon>Metazoa</taxon>
        <taxon>Ecdysozoa</taxon>
        <taxon>Tardigrada</taxon>
        <taxon>Eutardigrada</taxon>
        <taxon>Parachela</taxon>
        <taxon>Hypsibioidea</taxon>
        <taxon>Hypsibiidae</taxon>
        <taxon>Hypsibius</taxon>
    </lineage>
</organism>
<protein>
    <submittedName>
        <fullName evidence="11">Receptor-type guanylate cyclase gcy-19</fullName>
    </submittedName>
</protein>
<feature type="region of interest" description="Disordered" evidence="7">
    <location>
        <begin position="932"/>
        <end position="957"/>
    </location>
</feature>
<keyword evidence="5" id="KW-0067">ATP-binding</keyword>
<dbReference type="Pfam" id="PF07714">
    <property type="entry name" value="PK_Tyr_Ser-Thr"/>
    <property type="match status" value="1"/>
</dbReference>
<feature type="domain" description="Protein kinase" evidence="9">
    <location>
        <begin position="310"/>
        <end position="643"/>
    </location>
</feature>
<dbReference type="InterPro" id="IPR001054">
    <property type="entry name" value="A/G_cyclase"/>
</dbReference>
<evidence type="ECO:0000256" key="2">
    <source>
        <dbReference type="ARBA" id="ARBA00022679"/>
    </source>
</evidence>
<dbReference type="PANTHER" id="PTHR44329">
    <property type="entry name" value="SERINE/THREONINE-PROTEIN KINASE TNNI3K-RELATED"/>
    <property type="match status" value="1"/>
</dbReference>
<dbReference type="Proteomes" id="UP000192578">
    <property type="component" value="Unassembled WGS sequence"/>
</dbReference>
<dbReference type="InterPro" id="IPR011009">
    <property type="entry name" value="Kinase-like_dom_sf"/>
</dbReference>
<evidence type="ECO:0000313" key="11">
    <source>
        <dbReference type="EMBL" id="OWA54996.1"/>
    </source>
</evidence>
<dbReference type="GO" id="GO:0009190">
    <property type="term" value="P:cyclic nucleotide biosynthetic process"/>
    <property type="evidence" value="ECO:0007669"/>
    <property type="project" value="InterPro"/>
</dbReference>
<accession>A0A9X6RPQ3</accession>
<evidence type="ECO:0000313" key="12">
    <source>
        <dbReference type="Proteomes" id="UP000192578"/>
    </source>
</evidence>
<evidence type="ECO:0000256" key="6">
    <source>
        <dbReference type="ARBA" id="ARBA00023239"/>
    </source>
</evidence>
<dbReference type="SUPFAM" id="SSF56112">
    <property type="entry name" value="Protein kinase-like (PK-like)"/>
    <property type="match status" value="1"/>
</dbReference>
<dbReference type="InterPro" id="IPR051681">
    <property type="entry name" value="Ser/Thr_Kinases-Pseudokinases"/>
</dbReference>
<dbReference type="GO" id="GO:0035556">
    <property type="term" value="P:intracellular signal transduction"/>
    <property type="evidence" value="ECO:0007669"/>
    <property type="project" value="InterPro"/>
</dbReference>
<evidence type="ECO:0000256" key="7">
    <source>
        <dbReference type="SAM" id="MobiDB-lite"/>
    </source>
</evidence>
<keyword evidence="12" id="KW-1185">Reference proteome</keyword>
<dbReference type="GO" id="GO:0004674">
    <property type="term" value="F:protein serine/threonine kinase activity"/>
    <property type="evidence" value="ECO:0007669"/>
    <property type="project" value="TreeGrafter"/>
</dbReference>
<evidence type="ECO:0000256" key="5">
    <source>
        <dbReference type="ARBA" id="ARBA00022840"/>
    </source>
</evidence>